<feature type="compositionally biased region" description="Basic and acidic residues" evidence="9">
    <location>
        <begin position="771"/>
        <end position="808"/>
    </location>
</feature>
<dbReference type="GO" id="GO:0048788">
    <property type="term" value="C:cytoskeleton of presynaptic active zone"/>
    <property type="evidence" value="ECO:0007669"/>
    <property type="project" value="TreeGrafter"/>
</dbReference>
<feature type="domain" description="C2" evidence="10">
    <location>
        <begin position="1111"/>
        <end position="1229"/>
    </location>
</feature>
<keyword evidence="6" id="KW-0862">Zinc</keyword>
<dbReference type="InterPro" id="IPR039032">
    <property type="entry name" value="Rim-like"/>
</dbReference>
<feature type="region of interest" description="Disordered" evidence="9">
    <location>
        <begin position="498"/>
        <end position="531"/>
    </location>
</feature>
<gene>
    <name evidence="12" type="ORF">XNOV1_A014589</name>
</gene>
<dbReference type="InterPro" id="IPR001478">
    <property type="entry name" value="PDZ"/>
</dbReference>
<dbReference type="InterPro" id="IPR000008">
    <property type="entry name" value="C2_dom"/>
</dbReference>
<dbReference type="InterPro" id="IPR036034">
    <property type="entry name" value="PDZ_sf"/>
</dbReference>
<evidence type="ECO:0000256" key="6">
    <source>
        <dbReference type="ARBA" id="ARBA00022833"/>
    </source>
</evidence>
<feature type="compositionally biased region" description="Basic and acidic residues" evidence="9">
    <location>
        <begin position="891"/>
        <end position="908"/>
    </location>
</feature>
<protein>
    <submittedName>
        <fullName evidence="12">Regulating synaptic membrane exocytosis protein 2 isoform X17</fullName>
    </submittedName>
</protein>
<sequence>MQFETLRQFCSSVLSHFNGAFSAPQNILQTELFEQALSNIGKRSPSASRDPNQKYDQREGGDHSQYAPTDGSMPRSPSDYGDGDPRRAPRGPHMYPDVDAARMGYRDRRGPGRWHSQEYPLDQDLDGPPSEYDLQRQRQEEFQTRYRSDPNLARYPVKPQPYEEQMRMHAEVGRLRHERRHSDVSLAYTELDEPGPIRLSRQHLTERRPPMVGQRSYSVDRSSPGPMGPGLGGHRTSNHSPPTPHRSPVLGDRSGDLRRGDMGVDPMRRQQHHLDPSSAVRKTKREKMETMLRNDSLSSDQSESVRPPPPKPHKTKKGGKMRQVSLSSSEEELATTPEYTSCEDVEIESESVSEKGDLDGHWWDHASWHSSEASPMSLHPVTWQPSKDGDRLIGRILLNKRMKDGSVPRDSGALLGLKVVGGKMTESGRLCAFITKVRKGSLADTVGHLRPGDQVLEWNGKLLQGATFKEVYNIILDSKPEPQVELVVSRPIGDIPRIPDSTHAQLESSSSSFESQKMDRPSISVTSPMSPSMLRDAPQYLSGQLSVKLWYDKVGHQLIVTILGAKDLPPREDGRPRNPYVKIYFLPDRSDKSKRRTKTVKKSLEPKWNQTFMYSPVHRREFRERMLEITLWDQARVREEESEFLGEILIELETALLDDEPHWYKLQTHDVSSIPLPRASPNTQRRQLHGESPTRRLQRSQRISDSEISDYDCEDGVGVITDYRPNGRDFQSSTLSVPEQVMSSNHCSRSADINRARSRSPSVPPPSRNHGAMDRHEYHSRSRSADQRPTIERPTSRSRSTERPHDSSLMRSMPSLPSGRSAPPSPALTRAHPRSGSVQTSPSSTPMSNRRGRQLPQLPPTGKERSMDMEERTRQMKLKMNKYKQGAGSDSRLEQDYHKRSGRDHRGSDNLSAKSSDSDVSDVSAVSRTSSASRFSSTSYMSVQSERPQGNRKIRQMGSSGGINMTKSTSISGDMCNLEKTDGSQSDTAVGTVGTDDKKRRSSIGAKMQAMVGMSRKSRSTSQLSQTEAGGKKLRSTIQRSTETGLAVEMRSRMTRQASRESTDGSMNSYSSEGNLIFPGVRLSSDAQFSDFLDGLGPAQLVGRQTLATPPMGDIQIGMVEKKGALEVEVIRARGLVGKPGSKALPAPYVKVYLLENGVCIAKKKTKVARKTLDPLYQQQLPFEESPGGKVLQVIVWGDYGRMDHKSFMGAVQILLDELDLSNMVIGWFKLFPPSSLVDPTLAPLTRRASQSSLDSFSRS</sequence>
<feature type="domain" description="C2" evidence="10">
    <location>
        <begin position="541"/>
        <end position="664"/>
    </location>
</feature>
<keyword evidence="4" id="KW-0863">Zinc-finger</keyword>
<feature type="region of interest" description="Disordered" evidence="9">
    <location>
        <begin position="40"/>
        <end position="131"/>
    </location>
</feature>
<dbReference type="SMART" id="SM00239">
    <property type="entry name" value="C2"/>
    <property type="match status" value="2"/>
</dbReference>
<feature type="compositionally biased region" description="Polar residues" evidence="9">
    <location>
        <begin position="293"/>
        <end position="304"/>
    </location>
</feature>
<dbReference type="SMART" id="SM00228">
    <property type="entry name" value="PDZ"/>
    <property type="match status" value="1"/>
</dbReference>
<dbReference type="GO" id="GO:0042391">
    <property type="term" value="P:regulation of membrane potential"/>
    <property type="evidence" value="ECO:0007669"/>
    <property type="project" value="TreeGrafter"/>
</dbReference>
<evidence type="ECO:0000256" key="9">
    <source>
        <dbReference type="SAM" id="MobiDB-lite"/>
    </source>
</evidence>
<organism evidence="12 13">
    <name type="scientific">Xyrichtys novacula</name>
    <name type="common">Pearly razorfish</name>
    <name type="synonym">Hemipteronotus novacula</name>
    <dbReference type="NCBI Taxonomy" id="13765"/>
    <lineage>
        <taxon>Eukaryota</taxon>
        <taxon>Metazoa</taxon>
        <taxon>Chordata</taxon>
        <taxon>Craniata</taxon>
        <taxon>Vertebrata</taxon>
        <taxon>Euteleostomi</taxon>
        <taxon>Actinopterygii</taxon>
        <taxon>Neopterygii</taxon>
        <taxon>Teleostei</taxon>
        <taxon>Neoteleostei</taxon>
        <taxon>Acanthomorphata</taxon>
        <taxon>Eupercaria</taxon>
        <taxon>Labriformes</taxon>
        <taxon>Labridae</taxon>
        <taxon>Xyrichtys</taxon>
    </lineage>
</organism>
<dbReference type="PROSITE" id="PS50004">
    <property type="entry name" value="C2"/>
    <property type="match status" value="2"/>
</dbReference>
<feature type="compositionally biased region" description="Basic and acidic residues" evidence="9">
    <location>
        <begin position="862"/>
        <end position="874"/>
    </location>
</feature>
<feature type="compositionally biased region" description="Polar residues" evidence="9">
    <location>
        <begin position="730"/>
        <end position="748"/>
    </location>
</feature>
<dbReference type="Pfam" id="PF00595">
    <property type="entry name" value="PDZ"/>
    <property type="match status" value="1"/>
</dbReference>
<evidence type="ECO:0000256" key="4">
    <source>
        <dbReference type="ARBA" id="ARBA00022771"/>
    </source>
</evidence>
<evidence type="ECO:0000256" key="1">
    <source>
        <dbReference type="ARBA" id="ARBA00022553"/>
    </source>
</evidence>
<evidence type="ECO:0000256" key="5">
    <source>
        <dbReference type="ARBA" id="ARBA00022782"/>
    </source>
</evidence>
<dbReference type="CDD" id="cd06714">
    <property type="entry name" value="PDZ_RIM-like"/>
    <property type="match status" value="1"/>
</dbReference>
<dbReference type="FunFam" id="2.60.40.150:FF:000003">
    <property type="entry name" value="Regulating synaptic membrane exocytosis protein 2"/>
    <property type="match status" value="1"/>
</dbReference>
<feature type="domain" description="PDZ" evidence="11">
    <location>
        <begin position="395"/>
        <end position="490"/>
    </location>
</feature>
<keyword evidence="1" id="KW-0597">Phosphoprotein</keyword>
<dbReference type="Gene3D" id="2.60.40.150">
    <property type="entry name" value="C2 domain"/>
    <property type="match status" value="2"/>
</dbReference>
<dbReference type="AlphaFoldDB" id="A0AAV1FLY1"/>
<dbReference type="EMBL" id="OY660871">
    <property type="protein sequence ID" value="CAJ1061935.1"/>
    <property type="molecule type" value="Genomic_DNA"/>
</dbReference>
<accession>A0AAV1FLY1</accession>
<dbReference type="PROSITE" id="PS50106">
    <property type="entry name" value="PDZ"/>
    <property type="match status" value="1"/>
</dbReference>
<dbReference type="PANTHER" id="PTHR12157">
    <property type="entry name" value="REGULATING SYNAPTIC MEMBRANE EXOCYTOSIS PROTEIN"/>
    <property type="match status" value="1"/>
</dbReference>
<feature type="compositionally biased region" description="Low complexity" evidence="9">
    <location>
        <begin position="809"/>
        <end position="818"/>
    </location>
</feature>
<dbReference type="GO" id="GO:0031267">
    <property type="term" value="F:small GTPase binding"/>
    <property type="evidence" value="ECO:0007669"/>
    <property type="project" value="InterPro"/>
</dbReference>
<dbReference type="GO" id="GO:0048167">
    <property type="term" value="P:regulation of synaptic plasticity"/>
    <property type="evidence" value="ECO:0007669"/>
    <property type="project" value="TreeGrafter"/>
</dbReference>
<name>A0AAV1FLY1_XYRNO</name>
<feature type="region of interest" description="Disordered" evidence="9">
    <location>
        <begin position="197"/>
        <end position="346"/>
    </location>
</feature>
<dbReference type="CDD" id="cd04028">
    <property type="entry name" value="C2B_RIM1alpha"/>
    <property type="match status" value="1"/>
</dbReference>
<evidence type="ECO:0000256" key="3">
    <source>
        <dbReference type="ARBA" id="ARBA00022737"/>
    </source>
</evidence>
<dbReference type="InterPro" id="IPR035892">
    <property type="entry name" value="C2_domain_sf"/>
</dbReference>
<feature type="compositionally biased region" description="Basic and acidic residues" evidence="9">
    <location>
        <begin position="253"/>
        <end position="275"/>
    </location>
</feature>
<dbReference type="Proteomes" id="UP001178508">
    <property type="component" value="Chromosome 8"/>
</dbReference>
<dbReference type="GO" id="GO:0030154">
    <property type="term" value="P:cell differentiation"/>
    <property type="evidence" value="ECO:0007669"/>
    <property type="project" value="UniProtKB-KW"/>
</dbReference>
<evidence type="ECO:0000256" key="7">
    <source>
        <dbReference type="ARBA" id="ARBA00023018"/>
    </source>
</evidence>
<keyword evidence="13" id="KW-1185">Reference proteome</keyword>
<dbReference type="GO" id="GO:0044325">
    <property type="term" value="F:transmembrane transporter binding"/>
    <property type="evidence" value="ECO:0007669"/>
    <property type="project" value="TreeGrafter"/>
</dbReference>
<keyword evidence="5" id="KW-0221">Differentiation</keyword>
<feature type="region of interest" description="Disordered" evidence="9">
    <location>
        <begin position="980"/>
        <end position="1071"/>
    </location>
</feature>
<dbReference type="CDD" id="cd04031">
    <property type="entry name" value="C2A_RIM1alpha"/>
    <property type="match status" value="1"/>
</dbReference>
<dbReference type="GO" id="GO:0048791">
    <property type="term" value="P:calcium ion-regulated exocytosis of neurotransmitter"/>
    <property type="evidence" value="ECO:0007669"/>
    <property type="project" value="TreeGrafter"/>
</dbReference>
<proteinExistence type="predicted"/>
<feature type="compositionally biased region" description="Basic and acidic residues" evidence="9">
    <location>
        <begin position="51"/>
        <end position="62"/>
    </location>
</feature>
<dbReference type="FunFam" id="2.30.42.10:FF:000003">
    <property type="entry name" value="Regulating synaptic membrane exocytosis protein 1, putative"/>
    <property type="match status" value="1"/>
</dbReference>
<evidence type="ECO:0000259" key="11">
    <source>
        <dbReference type="PROSITE" id="PS50106"/>
    </source>
</evidence>
<keyword evidence="7" id="KW-0770">Synapse</keyword>
<evidence type="ECO:0000313" key="13">
    <source>
        <dbReference type="Proteomes" id="UP001178508"/>
    </source>
</evidence>
<keyword evidence="3" id="KW-0677">Repeat</keyword>
<dbReference type="Pfam" id="PF00168">
    <property type="entry name" value="C2"/>
    <property type="match status" value="2"/>
</dbReference>
<comment type="subcellular location">
    <subcellularLocation>
        <location evidence="8">Synapse</location>
    </subcellularLocation>
</comment>
<evidence type="ECO:0000256" key="8">
    <source>
        <dbReference type="ARBA" id="ARBA00034103"/>
    </source>
</evidence>
<reference evidence="12" key="1">
    <citation type="submission" date="2023-08" db="EMBL/GenBank/DDBJ databases">
        <authorList>
            <person name="Alioto T."/>
            <person name="Alioto T."/>
            <person name="Gomez Garrido J."/>
        </authorList>
    </citation>
    <scope>NUCLEOTIDE SEQUENCE</scope>
</reference>
<dbReference type="SUPFAM" id="SSF50156">
    <property type="entry name" value="PDZ domain-like"/>
    <property type="match status" value="1"/>
</dbReference>
<dbReference type="GO" id="GO:2000300">
    <property type="term" value="P:regulation of synaptic vesicle exocytosis"/>
    <property type="evidence" value="ECO:0007669"/>
    <property type="project" value="TreeGrafter"/>
</dbReference>
<evidence type="ECO:0000256" key="2">
    <source>
        <dbReference type="ARBA" id="ARBA00022723"/>
    </source>
</evidence>
<dbReference type="GO" id="GO:0050806">
    <property type="term" value="P:positive regulation of synaptic transmission"/>
    <property type="evidence" value="ECO:0007669"/>
    <property type="project" value="TreeGrafter"/>
</dbReference>
<keyword evidence="2" id="KW-0479">Metal-binding</keyword>
<evidence type="ECO:0000259" key="10">
    <source>
        <dbReference type="PROSITE" id="PS50004"/>
    </source>
</evidence>
<feature type="region of interest" description="Disordered" evidence="9">
    <location>
        <begin position="673"/>
        <end position="710"/>
    </location>
</feature>
<dbReference type="GO" id="GO:0042734">
    <property type="term" value="C:presynaptic membrane"/>
    <property type="evidence" value="ECO:0007669"/>
    <property type="project" value="TreeGrafter"/>
</dbReference>
<dbReference type="FunFam" id="2.60.40.150:FF:000001">
    <property type="entry name" value="Regulating synaptic membrane exocytosis 3, isoform CRA_a"/>
    <property type="match status" value="1"/>
</dbReference>
<evidence type="ECO:0000313" key="12">
    <source>
        <dbReference type="EMBL" id="CAJ1061935.1"/>
    </source>
</evidence>
<dbReference type="PANTHER" id="PTHR12157:SF15">
    <property type="entry name" value="REGULATING SYNAPTIC MEMBRANE EXOCYTOSIS PROTEIN 2"/>
    <property type="match status" value="1"/>
</dbReference>
<dbReference type="Gene3D" id="2.30.42.10">
    <property type="match status" value="1"/>
</dbReference>
<feature type="compositionally biased region" description="Low complexity" evidence="9">
    <location>
        <begin position="921"/>
        <end position="939"/>
    </location>
</feature>
<feature type="region of interest" description="Disordered" evidence="9">
    <location>
        <begin position="730"/>
        <end position="963"/>
    </location>
</feature>
<feature type="compositionally biased region" description="Polar residues" evidence="9">
    <location>
        <begin position="836"/>
        <end position="848"/>
    </location>
</feature>
<feature type="compositionally biased region" description="Basic residues" evidence="9">
    <location>
        <begin position="311"/>
        <end position="320"/>
    </location>
</feature>
<dbReference type="SUPFAM" id="SSF49562">
    <property type="entry name" value="C2 domain (Calcium/lipid-binding domain, CaLB)"/>
    <property type="match status" value="2"/>
</dbReference>
<dbReference type="GO" id="GO:0008270">
    <property type="term" value="F:zinc ion binding"/>
    <property type="evidence" value="ECO:0007669"/>
    <property type="project" value="UniProtKB-KW"/>
</dbReference>